<sequence>MPAHFCCSSMHNYTRKKNVSMSLFQKIQKLPLVSKFILNRYAPYRGAGIEIDKIDFNHYHIRVKMPLTRKNQNIVGVHFGGSLYSMVDPFYMLLLMHHLGPKYIVWDKGASIQFLAPGRGTVFADVRISAEEVSTIIDLAADYAPVYRHYQLNIYDEAGVRIAEVQKTVYIRRKQSKGKIQKTG</sequence>
<reference evidence="1 3" key="2">
    <citation type="submission" date="2017-11" db="EMBL/GenBank/DDBJ databases">
        <authorList>
            <person name="Han C.G."/>
        </authorList>
    </citation>
    <scope>NUCLEOTIDE SEQUENCE [LARGE SCALE GENOMIC DNA]</scope>
    <source>
        <strain evidence="1 3">ANC 5347</strain>
    </source>
</reference>
<dbReference type="InterPro" id="IPR029069">
    <property type="entry name" value="HotDog_dom_sf"/>
</dbReference>
<dbReference type="InterPro" id="IPR027961">
    <property type="entry name" value="DUF4442"/>
</dbReference>
<evidence type="ECO:0000313" key="1">
    <source>
        <dbReference type="EMBL" id="PJI32011.1"/>
    </source>
</evidence>
<dbReference type="Gene3D" id="3.10.129.10">
    <property type="entry name" value="Hotdog Thioesterase"/>
    <property type="match status" value="1"/>
</dbReference>
<gene>
    <name evidence="1" type="ORF">CU320_11225</name>
    <name evidence="2" type="ORF">CWI32_04110</name>
</gene>
<organism evidence="2 4">
    <name type="scientific">Acinetobacter pseudolwoffii</name>
    <dbReference type="NCBI Taxonomy" id="2053287"/>
    <lineage>
        <taxon>Bacteria</taxon>
        <taxon>Pseudomonadati</taxon>
        <taxon>Pseudomonadota</taxon>
        <taxon>Gammaproteobacteria</taxon>
        <taxon>Moraxellales</taxon>
        <taxon>Moraxellaceae</taxon>
        <taxon>Acinetobacter</taxon>
    </lineage>
</organism>
<reference evidence="1 3" key="3">
    <citation type="submission" date="2017-12" db="EMBL/GenBank/DDBJ databases">
        <title>Revising the taxonomy of the Acinetobacter lwoffii group: the description of Acinetobacter pseudolwoffii sp. nov. and emended description of Acinetobacter lwoffii.</title>
        <authorList>
            <person name="Nemec A."/>
        </authorList>
    </citation>
    <scope>NUCLEOTIDE SEQUENCE [LARGE SCALE GENOMIC DNA]</scope>
    <source>
        <strain evidence="1 3">ANC 5347</strain>
    </source>
</reference>
<protein>
    <submittedName>
        <fullName evidence="2">DUF4442 domain-containing protein</fullName>
    </submittedName>
</protein>
<dbReference type="Proteomes" id="UP000242351">
    <property type="component" value="Unassembled WGS sequence"/>
</dbReference>
<dbReference type="AlphaFoldDB" id="A0A2H9YVZ4"/>
<name>A0A2H9YVZ4_9GAMM</name>
<evidence type="ECO:0000313" key="3">
    <source>
        <dbReference type="Proteomes" id="UP000242351"/>
    </source>
</evidence>
<evidence type="ECO:0000313" key="2">
    <source>
        <dbReference type="EMBL" id="PJO76825.1"/>
    </source>
</evidence>
<dbReference type="EMBL" id="PHRG01000001">
    <property type="protein sequence ID" value="PJO76825.1"/>
    <property type="molecule type" value="Genomic_DNA"/>
</dbReference>
<comment type="caution">
    <text evidence="2">The sequence shown here is derived from an EMBL/GenBank/DDBJ whole genome shotgun (WGS) entry which is preliminary data.</text>
</comment>
<dbReference type="EMBL" id="PGOZ01000014">
    <property type="protein sequence ID" value="PJI32011.1"/>
    <property type="molecule type" value="Genomic_DNA"/>
</dbReference>
<dbReference type="Pfam" id="PF14539">
    <property type="entry name" value="DUF4442"/>
    <property type="match status" value="1"/>
</dbReference>
<dbReference type="Proteomes" id="UP000243446">
    <property type="component" value="Unassembled WGS sequence"/>
</dbReference>
<accession>A0A2H9YVZ4</accession>
<dbReference type="SUPFAM" id="SSF54637">
    <property type="entry name" value="Thioesterase/thiol ester dehydrase-isomerase"/>
    <property type="match status" value="1"/>
</dbReference>
<proteinExistence type="predicted"/>
<accession>A0A2H9UJZ2</accession>
<evidence type="ECO:0000313" key="4">
    <source>
        <dbReference type="Proteomes" id="UP000243446"/>
    </source>
</evidence>
<reference evidence="2 4" key="1">
    <citation type="submission" date="2017-11" db="EMBL/GenBank/DDBJ databases">
        <title>Revising the taxonomy of the Acinetobacter lwoffii group: the description of Acinetobacter pseudolwoffii sp. nov. and emended description of Acinetobacter lwoffii.</title>
        <authorList>
            <person name="Nemec A."/>
            <person name="Radolfova-Krizova L."/>
        </authorList>
    </citation>
    <scope>NUCLEOTIDE SEQUENCE [LARGE SCALE GENOMIC DNA]</scope>
    <source>
        <strain evidence="2 4">ANC 5044</strain>
    </source>
</reference>